<accession>A0A5M3N389</accession>
<dbReference type="Gene3D" id="2.60.120.620">
    <property type="entry name" value="q2cbj1_9rhob like domain"/>
    <property type="match status" value="1"/>
</dbReference>
<evidence type="ECO:0000256" key="1">
    <source>
        <dbReference type="RuleBase" id="RU003682"/>
    </source>
</evidence>
<evidence type="ECO:0000259" key="3">
    <source>
        <dbReference type="PROSITE" id="PS51471"/>
    </source>
</evidence>
<dbReference type="PANTHER" id="PTHR33099">
    <property type="entry name" value="FE2OG DIOXYGENASE DOMAIN-CONTAINING PROTEIN"/>
    <property type="match status" value="1"/>
</dbReference>
<protein>
    <recommendedName>
        <fullName evidence="3">Fe2OG dioxygenase domain-containing protein</fullName>
    </recommendedName>
</protein>
<dbReference type="KEGG" id="cput:CONPUDRAFT_118786"/>
<dbReference type="GO" id="GO:0046872">
    <property type="term" value="F:metal ion binding"/>
    <property type="evidence" value="ECO:0007669"/>
    <property type="project" value="UniProtKB-KW"/>
</dbReference>
<sequence length="454" mass="50849">MAQQHLHTIQKALETRPAYCSGIHEVNEDFLALYFGKKGSGTSRRIDLAHASDTGLAALASACEPATFGLGEETVLDETYRKAGKLDRTDFATLFNPGDVGISGILHSDLLDSEKDFTMELYKLNVYSEGAFFKPHLDTPRNENMFGSLVVVFPTPHEGGELVLRHGQGESQNEWTVDFSKELAQASSPSVGFVAFFSDVEHEVLPVKAGYRVTLTYNLYFKSKPPPSILAVARPITSIEAQLRSSLSAVVSDPAILPSGGFLAFGLSHKYPLKRGQDTSRVKDYLKGSDDLIARVCSSLALPWSIYVFYKRFINYNERNIFTDRVVAIDLYEYGNCSYEISANQFVTEWFKLRSDGDPSASSQKGPRKRSRRDKETGSRVWKGVLYKEDDGLESDHTNKDDSWHAEVIRMNKLVSEHRVESHFMVYGNEHQLQYVYGSVCLLVELKPSGQRPL</sequence>
<organism evidence="4 5">
    <name type="scientific">Coniophora puteana (strain RWD-64-598)</name>
    <name type="common">Brown rot fungus</name>
    <dbReference type="NCBI Taxonomy" id="741705"/>
    <lineage>
        <taxon>Eukaryota</taxon>
        <taxon>Fungi</taxon>
        <taxon>Dikarya</taxon>
        <taxon>Basidiomycota</taxon>
        <taxon>Agaricomycotina</taxon>
        <taxon>Agaricomycetes</taxon>
        <taxon>Agaricomycetidae</taxon>
        <taxon>Boletales</taxon>
        <taxon>Coniophorineae</taxon>
        <taxon>Coniophoraceae</taxon>
        <taxon>Coniophora</taxon>
    </lineage>
</organism>
<gene>
    <name evidence="4" type="ORF">CONPUDRAFT_118786</name>
</gene>
<dbReference type="AlphaFoldDB" id="A0A5M3N389"/>
<evidence type="ECO:0000313" key="5">
    <source>
        <dbReference type="Proteomes" id="UP000053558"/>
    </source>
</evidence>
<evidence type="ECO:0000313" key="4">
    <source>
        <dbReference type="EMBL" id="EIW85828.1"/>
    </source>
</evidence>
<name>A0A5M3N389_CONPW</name>
<dbReference type="GeneID" id="19199421"/>
<comment type="caution">
    <text evidence="4">The sequence shown here is derived from an EMBL/GenBank/DDBJ whole genome shotgun (WGS) entry which is preliminary data.</text>
</comment>
<dbReference type="InterPro" id="IPR044862">
    <property type="entry name" value="Pro_4_hyd_alph_FE2OG_OXY"/>
</dbReference>
<dbReference type="RefSeq" id="XP_007765182.1">
    <property type="nucleotide sequence ID" value="XM_007766992.1"/>
</dbReference>
<dbReference type="Pfam" id="PF13640">
    <property type="entry name" value="2OG-FeII_Oxy_3"/>
    <property type="match status" value="1"/>
</dbReference>
<keyword evidence="1" id="KW-0408">Iron</keyword>
<dbReference type="GO" id="GO:0016491">
    <property type="term" value="F:oxidoreductase activity"/>
    <property type="evidence" value="ECO:0007669"/>
    <property type="project" value="UniProtKB-KW"/>
</dbReference>
<dbReference type="OrthoDB" id="27483at2759"/>
<dbReference type="EMBL" id="JH711574">
    <property type="protein sequence ID" value="EIW85828.1"/>
    <property type="molecule type" value="Genomic_DNA"/>
</dbReference>
<dbReference type="OMA" id="EACKPAP"/>
<keyword evidence="1" id="KW-0479">Metal-binding</keyword>
<dbReference type="PANTHER" id="PTHR33099:SF14">
    <property type="entry name" value="PROLYL 4-HYDROXYLASE ALPHA SUBUNIT FE(2+) 2OG DIOXYGENASE DOMAIN-CONTAINING PROTEIN"/>
    <property type="match status" value="1"/>
</dbReference>
<reference evidence="5" key="1">
    <citation type="journal article" date="2012" name="Science">
        <title>The Paleozoic origin of enzymatic lignin decomposition reconstructed from 31 fungal genomes.</title>
        <authorList>
            <person name="Floudas D."/>
            <person name="Binder M."/>
            <person name="Riley R."/>
            <person name="Barry K."/>
            <person name="Blanchette R.A."/>
            <person name="Henrissat B."/>
            <person name="Martinez A.T."/>
            <person name="Otillar R."/>
            <person name="Spatafora J.W."/>
            <person name="Yadav J.S."/>
            <person name="Aerts A."/>
            <person name="Benoit I."/>
            <person name="Boyd A."/>
            <person name="Carlson A."/>
            <person name="Copeland A."/>
            <person name="Coutinho P.M."/>
            <person name="de Vries R.P."/>
            <person name="Ferreira P."/>
            <person name="Findley K."/>
            <person name="Foster B."/>
            <person name="Gaskell J."/>
            <person name="Glotzer D."/>
            <person name="Gorecki P."/>
            <person name="Heitman J."/>
            <person name="Hesse C."/>
            <person name="Hori C."/>
            <person name="Igarashi K."/>
            <person name="Jurgens J.A."/>
            <person name="Kallen N."/>
            <person name="Kersten P."/>
            <person name="Kohler A."/>
            <person name="Kuees U."/>
            <person name="Kumar T.K.A."/>
            <person name="Kuo A."/>
            <person name="LaButti K."/>
            <person name="Larrondo L.F."/>
            <person name="Lindquist E."/>
            <person name="Ling A."/>
            <person name="Lombard V."/>
            <person name="Lucas S."/>
            <person name="Lundell T."/>
            <person name="Martin R."/>
            <person name="McLaughlin D.J."/>
            <person name="Morgenstern I."/>
            <person name="Morin E."/>
            <person name="Murat C."/>
            <person name="Nagy L.G."/>
            <person name="Nolan M."/>
            <person name="Ohm R.A."/>
            <person name="Patyshakuliyeva A."/>
            <person name="Rokas A."/>
            <person name="Ruiz-Duenas F.J."/>
            <person name="Sabat G."/>
            <person name="Salamov A."/>
            <person name="Samejima M."/>
            <person name="Schmutz J."/>
            <person name="Slot J.C."/>
            <person name="St John F."/>
            <person name="Stenlid J."/>
            <person name="Sun H."/>
            <person name="Sun S."/>
            <person name="Syed K."/>
            <person name="Tsang A."/>
            <person name="Wiebenga A."/>
            <person name="Young D."/>
            <person name="Pisabarro A."/>
            <person name="Eastwood D.C."/>
            <person name="Martin F."/>
            <person name="Cullen D."/>
            <person name="Grigoriev I.V."/>
            <person name="Hibbett D.S."/>
        </authorList>
    </citation>
    <scope>NUCLEOTIDE SEQUENCE [LARGE SCALE GENOMIC DNA]</scope>
    <source>
        <strain evidence="5">RWD-64-598 SS2</strain>
    </source>
</reference>
<dbReference type="InterPro" id="IPR005123">
    <property type="entry name" value="Oxoglu/Fe-dep_dioxygenase_dom"/>
</dbReference>
<dbReference type="Proteomes" id="UP000053558">
    <property type="component" value="Unassembled WGS sequence"/>
</dbReference>
<feature type="domain" description="Fe2OG dioxygenase" evidence="3">
    <location>
        <begin position="116"/>
        <end position="221"/>
    </location>
</feature>
<dbReference type="PROSITE" id="PS51471">
    <property type="entry name" value="FE2OG_OXY"/>
    <property type="match status" value="1"/>
</dbReference>
<comment type="similarity">
    <text evidence="1">Belongs to the iron/ascorbate-dependent oxidoreductase family.</text>
</comment>
<evidence type="ECO:0000256" key="2">
    <source>
        <dbReference type="SAM" id="MobiDB-lite"/>
    </source>
</evidence>
<keyword evidence="1" id="KW-0560">Oxidoreductase</keyword>
<feature type="region of interest" description="Disordered" evidence="2">
    <location>
        <begin position="355"/>
        <end position="377"/>
    </location>
</feature>
<proteinExistence type="inferred from homology"/>
<keyword evidence="5" id="KW-1185">Reference proteome</keyword>